<comment type="caution">
    <text evidence="7">The sequence shown here is derived from an EMBL/GenBank/DDBJ whole genome shotgun (WGS) entry which is preliminary data.</text>
</comment>
<evidence type="ECO:0000256" key="4">
    <source>
        <dbReference type="NCBIfam" id="TIGR00168"/>
    </source>
</evidence>
<dbReference type="PANTHER" id="PTHR10938:SF0">
    <property type="entry name" value="TRANSLATION INITIATION FACTOR IF-3, MITOCHONDRIAL"/>
    <property type="match status" value="1"/>
</dbReference>
<keyword evidence="2 7" id="KW-0396">Initiation factor</keyword>
<protein>
    <recommendedName>
        <fullName evidence="4">Translation initiation factor IF-3</fullName>
    </recommendedName>
</protein>
<dbReference type="NCBIfam" id="TIGR00168">
    <property type="entry name" value="infC"/>
    <property type="match status" value="1"/>
</dbReference>
<dbReference type="Gene3D" id="3.10.20.80">
    <property type="entry name" value="Translation initiation factor 3 (IF-3), N-terminal domain"/>
    <property type="match status" value="1"/>
</dbReference>
<dbReference type="Pfam" id="PF05198">
    <property type="entry name" value="IF3_N"/>
    <property type="match status" value="1"/>
</dbReference>
<evidence type="ECO:0000259" key="6">
    <source>
        <dbReference type="Pfam" id="PF05198"/>
    </source>
</evidence>
<dbReference type="GO" id="GO:0003743">
    <property type="term" value="F:translation initiation factor activity"/>
    <property type="evidence" value="ECO:0007669"/>
    <property type="project" value="UniProtKB-UniRule"/>
</dbReference>
<dbReference type="AlphaFoldDB" id="A0A1F8F9R5"/>
<dbReference type="SUPFAM" id="SSF54364">
    <property type="entry name" value="Translation initiation factor IF3, N-terminal domain"/>
    <property type="match status" value="1"/>
</dbReference>
<dbReference type="GO" id="GO:0005737">
    <property type="term" value="C:cytoplasm"/>
    <property type="evidence" value="ECO:0007669"/>
    <property type="project" value="UniProtKB-ARBA"/>
</dbReference>
<evidence type="ECO:0000259" key="5">
    <source>
        <dbReference type="Pfam" id="PF00707"/>
    </source>
</evidence>
<dbReference type="Proteomes" id="UP000178908">
    <property type="component" value="Unassembled WGS sequence"/>
</dbReference>
<evidence type="ECO:0000313" key="8">
    <source>
        <dbReference type="Proteomes" id="UP000178908"/>
    </source>
</evidence>
<keyword evidence="3" id="KW-0648">Protein biosynthesis</keyword>
<dbReference type="PANTHER" id="PTHR10938">
    <property type="entry name" value="TRANSLATION INITIATION FACTOR IF-3"/>
    <property type="match status" value="1"/>
</dbReference>
<dbReference type="InterPro" id="IPR019814">
    <property type="entry name" value="Translation_initiation_fac_3_N"/>
</dbReference>
<dbReference type="InterPro" id="IPR036787">
    <property type="entry name" value="T_IF-3_N_sf"/>
</dbReference>
<dbReference type="InterPro" id="IPR001288">
    <property type="entry name" value="Translation_initiation_fac_3"/>
</dbReference>
<proteinExistence type="inferred from homology"/>
<dbReference type="GO" id="GO:0043022">
    <property type="term" value="F:ribosome binding"/>
    <property type="evidence" value="ECO:0007669"/>
    <property type="project" value="TreeGrafter"/>
</dbReference>
<feature type="domain" description="Translation initiation factor 3 C-terminal" evidence="5">
    <location>
        <begin position="90"/>
        <end position="152"/>
    </location>
</feature>
<gene>
    <name evidence="7" type="ORF">A3C61_01540</name>
</gene>
<evidence type="ECO:0000313" key="7">
    <source>
        <dbReference type="EMBL" id="OGN09318.1"/>
    </source>
</evidence>
<name>A0A1F8F9R5_9BACT</name>
<dbReference type="InterPro" id="IPR036788">
    <property type="entry name" value="T_IF-3_C_sf"/>
</dbReference>
<reference evidence="7 8" key="1">
    <citation type="journal article" date="2016" name="Nat. Commun.">
        <title>Thousands of microbial genomes shed light on interconnected biogeochemical processes in an aquifer system.</title>
        <authorList>
            <person name="Anantharaman K."/>
            <person name="Brown C.T."/>
            <person name="Hug L.A."/>
            <person name="Sharon I."/>
            <person name="Castelle C.J."/>
            <person name="Probst A.J."/>
            <person name="Thomas B.C."/>
            <person name="Singh A."/>
            <person name="Wilkins M.J."/>
            <person name="Karaoz U."/>
            <person name="Brodie E.L."/>
            <person name="Williams K.H."/>
            <person name="Hubbard S.S."/>
            <person name="Banfield J.F."/>
        </authorList>
    </citation>
    <scope>NUCLEOTIDE SEQUENCE [LARGE SCALE GENOMIC DNA]</scope>
</reference>
<dbReference type="SUPFAM" id="SSF55200">
    <property type="entry name" value="Translation initiation factor IF3, C-terminal domain"/>
    <property type="match status" value="1"/>
</dbReference>
<dbReference type="Pfam" id="PF00707">
    <property type="entry name" value="IF3_C"/>
    <property type="match status" value="1"/>
</dbReference>
<dbReference type="Gene3D" id="3.30.110.10">
    <property type="entry name" value="Translation initiation factor 3 (IF-3), C-terminal domain"/>
    <property type="match status" value="1"/>
</dbReference>
<dbReference type="InterPro" id="IPR019815">
    <property type="entry name" value="Translation_initiation_fac_3_C"/>
</dbReference>
<evidence type="ECO:0000256" key="1">
    <source>
        <dbReference type="ARBA" id="ARBA00005439"/>
    </source>
</evidence>
<evidence type="ECO:0000256" key="2">
    <source>
        <dbReference type="ARBA" id="ARBA00022540"/>
    </source>
</evidence>
<organism evidence="7 8">
    <name type="scientific">Candidatus Yanofskybacteria bacterium RIFCSPHIGHO2_02_FULL_39_10</name>
    <dbReference type="NCBI Taxonomy" id="1802674"/>
    <lineage>
        <taxon>Bacteria</taxon>
        <taxon>Candidatus Yanofskyibacteriota</taxon>
    </lineage>
</organism>
<sequence length="178" mass="20468">MLAIIHSLLKHLRVNNQIRVPEVDVIDDQGNKLGIMPIFDALRLAHEKDLDLVEVGAQMKPPIAKIMDYGKYVYRKEKQEKGAPKQRDQEMKTVRVGFKTGQHDLKFKSEQIDGFLKDGHPVKVELTLRGREKGLAHMGREKLETFIKLVSEPYVLMNPIGRSPYGWTIVIKKDKNKK</sequence>
<accession>A0A1F8F9R5</accession>
<dbReference type="EMBL" id="MGJO01000025">
    <property type="protein sequence ID" value="OGN09318.1"/>
    <property type="molecule type" value="Genomic_DNA"/>
</dbReference>
<comment type="similarity">
    <text evidence="1">Belongs to the IF-3 family.</text>
</comment>
<evidence type="ECO:0000256" key="3">
    <source>
        <dbReference type="ARBA" id="ARBA00022917"/>
    </source>
</evidence>
<feature type="domain" description="Translation initiation factor 3 N-terminal" evidence="6">
    <location>
        <begin position="14"/>
        <end position="81"/>
    </location>
</feature>
<dbReference type="GO" id="GO:0032790">
    <property type="term" value="P:ribosome disassembly"/>
    <property type="evidence" value="ECO:0007669"/>
    <property type="project" value="TreeGrafter"/>
</dbReference>